<dbReference type="EMBL" id="CAEZYR010000197">
    <property type="protein sequence ID" value="CAB4772826.1"/>
    <property type="molecule type" value="Genomic_DNA"/>
</dbReference>
<evidence type="ECO:0000313" key="2">
    <source>
        <dbReference type="EMBL" id="CAB4821013.1"/>
    </source>
</evidence>
<evidence type="ECO:0000313" key="4">
    <source>
        <dbReference type="EMBL" id="CAB5022065.1"/>
    </source>
</evidence>
<proteinExistence type="predicted"/>
<accession>A0A6J7IPK4</accession>
<evidence type="ECO:0000313" key="1">
    <source>
        <dbReference type="EMBL" id="CAB4772826.1"/>
    </source>
</evidence>
<protein>
    <submittedName>
        <fullName evidence="3">Unannotated protein</fullName>
    </submittedName>
</protein>
<gene>
    <name evidence="1" type="ORF">UFOPK2754_03192</name>
    <name evidence="2" type="ORF">UFOPK3139_00700</name>
    <name evidence="3" type="ORF">UFOPK3543_02789</name>
    <name evidence="4" type="ORF">UFOPK3967_02829</name>
</gene>
<dbReference type="EMBL" id="CAFABA010000019">
    <property type="protein sequence ID" value="CAB4821013.1"/>
    <property type="molecule type" value="Genomic_DNA"/>
</dbReference>
<reference evidence="3" key="1">
    <citation type="submission" date="2020-05" db="EMBL/GenBank/DDBJ databases">
        <authorList>
            <person name="Chiriac C."/>
            <person name="Salcher M."/>
            <person name="Ghai R."/>
            <person name="Kavagutti S V."/>
        </authorList>
    </citation>
    <scope>NUCLEOTIDE SEQUENCE</scope>
</reference>
<evidence type="ECO:0000313" key="3">
    <source>
        <dbReference type="EMBL" id="CAB4933213.1"/>
    </source>
</evidence>
<sequence length="46" mass="5177">MTPDERAAAFDASIVRNLDDLPSEFRARVEARGRRLAEELRSASTE</sequence>
<organism evidence="3">
    <name type="scientific">freshwater metagenome</name>
    <dbReference type="NCBI Taxonomy" id="449393"/>
    <lineage>
        <taxon>unclassified sequences</taxon>
        <taxon>metagenomes</taxon>
        <taxon>ecological metagenomes</taxon>
    </lineage>
</organism>
<dbReference type="EMBL" id="CAFBMH010000157">
    <property type="protein sequence ID" value="CAB4933213.1"/>
    <property type="molecule type" value="Genomic_DNA"/>
</dbReference>
<dbReference type="EMBL" id="CAFBOS010000250">
    <property type="protein sequence ID" value="CAB5022065.1"/>
    <property type="molecule type" value="Genomic_DNA"/>
</dbReference>
<name>A0A6J7IPK4_9ZZZZ</name>
<dbReference type="AlphaFoldDB" id="A0A6J7IPK4"/>